<evidence type="ECO:0000256" key="1">
    <source>
        <dbReference type="SAM" id="MobiDB-lite"/>
    </source>
</evidence>
<protein>
    <recommendedName>
        <fullName evidence="2">Coenzyme Q-binding protein COQ10 START domain-containing protein</fullName>
    </recommendedName>
</protein>
<evidence type="ECO:0000313" key="3">
    <source>
        <dbReference type="EMBL" id="CAI0470147.1"/>
    </source>
</evidence>
<proteinExistence type="predicted"/>
<name>A0AAV0PHU3_9ROSI</name>
<dbReference type="SUPFAM" id="SSF55961">
    <property type="entry name" value="Bet v1-like"/>
    <property type="match status" value="1"/>
</dbReference>
<dbReference type="Gene3D" id="3.30.530.20">
    <property type="match status" value="1"/>
</dbReference>
<comment type="caution">
    <text evidence="3">The sequence shown here is derived from an EMBL/GenBank/DDBJ whole genome shotgun (WGS) entry which is preliminary data.</text>
</comment>
<accession>A0AAV0PHU3</accession>
<dbReference type="AlphaFoldDB" id="A0AAV0PHU3"/>
<evidence type="ECO:0000259" key="2">
    <source>
        <dbReference type="Pfam" id="PF03364"/>
    </source>
</evidence>
<evidence type="ECO:0000313" key="4">
    <source>
        <dbReference type="Proteomes" id="UP001154282"/>
    </source>
</evidence>
<feature type="region of interest" description="Disordered" evidence="1">
    <location>
        <begin position="1"/>
        <end position="32"/>
    </location>
</feature>
<organism evidence="3 4">
    <name type="scientific">Linum tenue</name>
    <dbReference type="NCBI Taxonomy" id="586396"/>
    <lineage>
        <taxon>Eukaryota</taxon>
        <taxon>Viridiplantae</taxon>
        <taxon>Streptophyta</taxon>
        <taxon>Embryophyta</taxon>
        <taxon>Tracheophyta</taxon>
        <taxon>Spermatophyta</taxon>
        <taxon>Magnoliopsida</taxon>
        <taxon>eudicotyledons</taxon>
        <taxon>Gunneridae</taxon>
        <taxon>Pentapetalae</taxon>
        <taxon>rosids</taxon>
        <taxon>fabids</taxon>
        <taxon>Malpighiales</taxon>
        <taxon>Linaceae</taxon>
        <taxon>Linum</taxon>
    </lineage>
</organism>
<dbReference type="Proteomes" id="UP001154282">
    <property type="component" value="Unassembled WGS sequence"/>
</dbReference>
<dbReference type="InterPro" id="IPR005031">
    <property type="entry name" value="COQ10_START"/>
</dbReference>
<reference evidence="3" key="1">
    <citation type="submission" date="2022-08" db="EMBL/GenBank/DDBJ databases">
        <authorList>
            <person name="Gutierrez-Valencia J."/>
        </authorList>
    </citation>
    <scope>NUCLEOTIDE SEQUENCE</scope>
</reference>
<dbReference type="InterPro" id="IPR023393">
    <property type="entry name" value="START-like_dom_sf"/>
</dbReference>
<dbReference type="Pfam" id="PF03364">
    <property type="entry name" value="Polyketide_cyc"/>
    <property type="match status" value="1"/>
</dbReference>
<dbReference type="CDD" id="cd08866">
    <property type="entry name" value="SRPBCC_11"/>
    <property type="match status" value="1"/>
</dbReference>
<dbReference type="PANTHER" id="PTHR34060">
    <property type="entry name" value="POLYKETIDE CYCLASE / DEHYDRASE AND LIPID TRANSPORT PROTEIN"/>
    <property type="match status" value="1"/>
</dbReference>
<gene>
    <name evidence="3" type="ORF">LITE_LOCUS38448</name>
</gene>
<dbReference type="EMBL" id="CAMGYJ010000009">
    <property type="protein sequence ID" value="CAI0470147.1"/>
    <property type="molecule type" value="Genomic_DNA"/>
</dbReference>
<dbReference type="PANTHER" id="PTHR34060:SF1">
    <property type="entry name" value="POLYKETIDE CYCLASE _ DEHYDRASE AND LIPID TRANSPORT PROTEIN"/>
    <property type="match status" value="1"/>
</dbReference>
<sequence length="356" mass="40012">SLKSIQIASGKETTLGRRPQHREREREKPVGGVEILSTAAIWRCQEEEEAKLSLASHGGRTNPNRTKIMRALAAAVSVPPPSHFPPYPLRPFFSRSPTVAGSNFSLPLLPKSTRSQLSSPPRPPRSRRRSTLLPRRSGGDPAPLYDSGGGGDFDDDDEDFYLFAGDDLEGETGSGITIEVQKLGSNSRRIRSKIGIEASLDAIWSILTDYERLSDFIPGLAVSKLIEKKDNFARLYQIGEQKLPLGLKFNAKAVLDCYEKELERLSAGKKRDIEFKMTEGDFQFFEGKWSIEQVKKQSPEKELDSSQSQDFETTLSYFVDIKPKLWLPVHLIEGRICREIKKNLTSIKEEAQKFTQ</sequence>
<feature type="non-terminal residue" evidence="3">
    <location>
        <position position="1"/>
    </location>
</feature>
<feature type="domain" description="Coenzyme Q-binding protein COQ10 START" evidence="2">
    <location>
        <begin position="196"/>
        <end position="346"/>
    </location>
</feature>
<feature type="region of interest" description="Disordered" evidence="1">
    <location>
        <begin position="104"/>
        <end position="150"/>
    </location>
</feature>
<keyword evidence="4" id="KW-1185">Reference proteome</keyword>